<dbReference type="PANTHER" id="PTHR43152:SF3">
    <property type="entry name" value="UVRABC SYSTEM PROTEIN A"/>
    <property type="match status" value="1"/>
</dbReference>
<dbReference type="PROSITE" id="PS00211">
    <property type="entry name" value="ABC_TRANSPORTER_1"/>
    <property type="match status" value="2"/>
</dbReference>
<dbReference type="InterPro" id="IPR041102">
    <property type="entry name" value="UvrA_inter"/>
</dbReference>
<dbReference type="NCBIfam" id="NF001503">
    <property type="entry name" value="PRK00349.1"/>
    <property type="match status" value="1"/>
</dbReference>
<evidence type="ECO:0000313" key="20">
    <source>
        <dbReference type="Proteomes" id="UP000182737"/>
    </source>
</evidence>
<keyword evidence="9 17" id="KW-0862">Zinc</keyword>
<dbReference type="SUPFAM" id="SSF52540">
    <property type="entry name" value="P-loop containing nucleoside triphosphate hydrolases"/>
    <property type="match status" value="2"/>
</dbReference>
<keyword evidence="8 17" id="KW-0863">Zinc-finger</keyword>
<evidence type="ECO:0000256" key="4">
    <source>
        <dbReference type="ARBA" id="ARBA00022737"/>
    </source>
</evidence>
<dbReference type="InterPro" id="IPR041552">
    <property type="entry name" value="UvrA_DNA-bd"/>
</dbReference>
<evidence type="ECO:0000256" key="13">
    <source>
        <dbReference type="ARBA" id="ARBA00023204"/>
    </source>
</evidence>
<dbReference type="InterPro" id="IPR027417">
    <property type="entry name" value="P-loop_NTPase"/>
</dbReference>
<evidence type="ECO:0000256" key="14">
    <source>
        <dbReference type="ARBA" id="ARBA00038000"/>
    </source>
</evidence>
<feature type="domain" description="ABC transporter" evidence="18">
    <location>
        <begin position="599"/>
        <end position="939"/>
    </location>
</feature>
<keyword evidence="2 17" id="KW-0963">Cytoplasm</keyword>
<keyword evidence="20" id="KW-1185">Reference proteome</keyword>
<dbReference type="Proteomes" id="UP000182737">
    <property type="component" value="Unassembled WGS sequence"/>
</dbReference>
<keyword evidence="6 17" id="KW-0227">DNA damage</keyword>
<dbReference type="Gene3D" id="3.30.190.20">
    <property type="match status" value="1"/>
</dbReference>
<dbReference type="FunFam" id="1.20.1580.10:FF:000002">
    <property type="entry name" value="UvrABC system protein A"/>
    <property type="match status" value="1"/>
</dbReference>
<comment type="function">
    <text evidence="17">The UvrABC repair system catalyzes the recognition and processing of DNA lesions. UvrA is an ATPase and a DNA-binding protein. A damage recognition complex composed of 2 UvrA and 2 UvrB subunits scans DNA for abnormalities. When the presence of a lesion has been verified by UvrB, the UvrA molecules dissociate.</text>
</comment>
<comment type="subcellular location">
    <subcellularLocation>
        <location evidence="1 17">Cytoplasm</location>
    </subcellularLocation>
</comment>
<dbReference type="GO" id="GO:0003677">
    <property type="term" value="F:DNA binding"/>
    <property type="evidence" value="ECO:0007669"/>
    <property type="project" value="UniProtKB-UniRule"/>
</dbReference>
<evidence type="ECO:0000256" key="5">
    <source>
        <dbReference type="ARBA" id="ARBA00022741"/>
    </source>
</evidence>
<evidence type="ECO:0000256" key="8">
    <source>
        <dbReference type="ARBA" id="ARBA00022771"/>
    </source>
</evidence>
<dbReference type="HAMAP" id="MF_00205">
    <property type="entry name" value="UvrA"/>
    <property type="match status" value="1"/>
</dbReference>
<evidence type="ECO:0000256" key="16">
    <source>
        <dbReference type="ARBA" id="ARBA00042156"/>
    </source>
</evidence>
<feature type="binding site" evidence="17">
    <location>
        <begin position="643"/>
        <end position="650"/>
    </location>
    <ligand>
        <name>ATP</name>
        <dbReference type="ChEBI" id="CHEBI:30616"/>
    </ligand>
</feature>
<dbReference type="GO" id="GO:0016887">
    <property type="term" value="F:ATP hydrolysis activity"/>
    <property type="evidence" value="ECO:0007669"/>
    <property type="project" value="InterPro"/>
</dbReference>
<keyword evidence="12 17" id="KW-0238">DNA-binding</keyword>
<dbReference type="CDD" id="cd03271">
    <property type="entry name" value="ABC_UvrA_II"/>
    <property type="match status" value="1"/>
</dbReference>
<organism evidence="19 20">
    <name type="scientific">Treponema bryantii</name>
    <dbReference type="NCBI Taxonomy" id="163"/>
    <lineage>
        <taxon>Bacteria</taxon>
        <taxon>Pseudomonadati</taxon>
        <taxon>Spirochaetota</taxon>
        <taxon>Spirochaetia</taxon>
        <taxon>Spirochaetales</taxon>
        <taxon>Treponemataceae</taxon>
        <taxon>Treponema</taxon>
    </lineage>
</organism>
<dbReference type="OrthoDB" id="9809851at2"/>
<reference evidence="20" key="1">
    <citation type="submission" date="2016-10" db="EMBL/GenBank/DDBJ databases">
        <authorList>
            <person name="Varghese N."/>
            <person name="Submissions S."/>
        </authorList>
    </citation>
    <scope>NUCLEOTIDE SEQUENCE [LARGE SCALE GENOMIC DNA]</scope>
    <source>
        <strain evidence="20">XBD1002</strain>
    </source>
</reference>
<evidence type="ECO:0000256" key="10">
    <source>
        <dbReference type="ARBA" id="ARBA00022840"/>
    </source>
</evidence>
<comment type="subunit">
    <text evidence="17">Forms a heterotetramer with UvrB during the search for lesions.</text>
</comment>
<feature type="binding site" evidence="17">
    <location>
        <begin position="33"/>
        <end position="40"/>
    </location>
    <ligand>
        <name>ATP</name>
        <dbReference type="ChEBI" id="CHEBI:30616"/>
    </ligand>
</feature>
<dbReference type="InterPro" id="IPR004602">
    <property type="entry name" value="UvrA"/>
</dbReference>
<dbReference type="GO" id="GO:0009380">
    <property type="term" value="C:excinuclease repair complex"/>
    <property type="evidence" value="ECO:0007669"/>
    <property type="project" value="InterPro"/>
</dbReference>
<dbReference type="GO" id="GO:0006289">
    <property type="term" value="P:nucleotide-excision repair"/>
    <property type="evidence" value="ECO:0007669"/>
    <property type="project" value="UniProtKB-UniRule"/>
</dbReference>
<dbReference type="PROSITE" id="PS50893">
    <property type="entry name" value="ABC_TRANSPORTER_2"/>
    <property type="match status" value="1"/>
</dbReference>
<dbReference type="Gene3D" id="1.10.8.280">
    <property type="entry name" value="ABC transporter ATPase domain-like"/>
    <property type="match status" value="1"/>
</dbReference>
<evidence type="ECO:0000259" key="18">
    <source>
        <dbReference type="PROSITE" id="PS50893"/>
    </source>
</evidence>
<keyword evidence="13 17" id="KW-0234">DNA repair</keyword>
<dbReference type="Pfam" id="PF17755">
    <property type="entry name" value="UvrA_DNA-bind"/>
    <property type="match status" value="1"/>
</dbReference>
<dbReference type="GO" id="GO:0009381">
    <property type="term" value="F:excinuclease ABC activity"/>
    <property type="evidence" value="ECO:0007669"/>
    <property type="project" value="UniProtKB-UniRule"/>
</dbReference>
<feature type="zinc finger region" description="C4-type" evidence="17">
    <location>
        <begin position="255"/>
        <end position="282"/>
    </location>
</feature>
<evidence type="ECO:0000256" key="6">
    <source>
        <dbReference type="ARBA" id="ARBA00022763"/>
    </source>
</evidence>
<evidence type="ECO:0000256" key="11">
    <source>
        <dbReference type="ARBA" id="ARBA00022881"/>
    </source>
</evidence>
<dbReference type="InterPro" id="IPR003439">
    <property type="entry name" value="ABC_transporter-like_ATP-bd"/>
</dbReference>
<feature type="zinc finger region" description="C4-type" evidence="17">
    <location>
        <begin position="742"/>
        <end position="768"/>
    </location>
</feature>
<accession>A0A1I3K360</accession>
<keyword evidence="5 17" id="KW-0547">Nucleotide-binding</keyword>
<dbReference type="Pfam" id="PF17760">
    <property type="entry name" value="UvrA_inter"/>
    <property type="match status" value="1"/>
</dbReference>
<dbReference type="NCBIfam" id="TIGR00630">
    <property type="entry name" value="uvra"/>
    <property type="match status" value="1"/>
</dbReference>
<evidence type="ECO:0000313" key="19">
    <source>
        <dbReference type="EMBL" id="SFI66951.1"/>
    </source>
</evidence>
<evidence type="ECO:0000256" key="15">
    <source>
        <dbReference type="ARBA" id="ARBA00039316"/>
    </source>
</evidence>
<keyword evidence="4 17" id="KW-0677">Repeat</keyword>
<keyword evidence="17" id="KW-0742">SOS response</keyword>
<keyword evidence="3 17" id="KW-0479">Metal-binding</keyword>
<protein>
    <recommendedName>
        <fullName evidence="15 17">UvrABC system protein A</fullName>
        <shortName evidence="17">UvrA protein</shortName>
    </recommendedName>
    <alternativeName>
        <fullName evidence="16 17">Excinuclease ABC subunit A</fullName>
    </alternativeName>
</protein>
<dbReference type="AlphaFoldDB" id="A0A1I3K360"/>
<keyword evidence="11 17" id="KW-0267">Excision nuclease</keyword>
<dbReference type="PANTHER" id="PTHR43152">
    <property type="entry name" value="UVRABC SYSTEM PROTEIN A"/>
    <property type="match status" value="1"/>
</dbReference>
<dbReference type="GO" id="GO:0009432">
    <property type="term" value="P:SOS response"/>
    <property type="evidence" value="ECO:0007669"/>
    <property type="project" value="UniProtKB-UniRule"/>
</dbReference>
<dbReference type="Gene3D" id="3.40.50.300">
    <property type="entry name" value="P-loop containing nucleotide triphosphate hydrolases"/>
    <property type="match status" value="3"/>
</dbReference>
<dbReference type="Gene3D" id="1.20.1580.10">
    <property type="entry name" value="ABC transporter ATPase like domain"/>
    <property type="match status" value="3"/>
</dbReference>
<gene>
    <name evidence="17" type="primary">uvrA</name>
    <name evidence="19" type="ORF">SAMN04487775_10447</name>
</gene>
<evidence type="ECO:0000256" key="12">
    <source>
        <dbReference type="ARBA" id="ARBA00023125"/>
    </source>
</evidence>
<sequence length="944" mass="104938">MNDNMIVIRGAREHNLKNINVTMPRDKLVVISGLSGSGKSSLAFDTLFAEGQRRYMESLSSYARQFLGRMDKPDVDIIEGLSPAISIEQKSTNKNPRSTVGTITEIYDFYRLLYARCGHAHCPECGREIREQSVDQIIDTVMSWEDGTKMQILAPVIRGKKGEHQKILDDAKASGFVRARIDGVMAELDDAIKLDKQKKHTIEIVVDRIIKSDEVRSRLADSIEIALKNANGIVIVTRRVEDKDEEVFFSQKNACPDCGISIPDLQPRLFSFNNPFGACPECTGLGEKMEWDFNKILPDRSLSFNERAFPFFNPDSEWNHTMFQAVAEAEGFTLDTPISRLTAEQFDYLWNGDPERKIHWVYKKQSGEGYSEYNRPWPGVLNEMKRRHAEAWGDSMRANIEEKFMKVGHCSCCNGQRLRKEALGVTVGGKNIWELCCLSVADSITFFDELELTENEQQIAVQILKEIRARLRFLRDVGLDYLTMERAAETLSGGEAQRIRLATQIGSALCGVMYILDEPSIGLHQRDNQRLIDTLLSLRDNGNTVIVVEHDEQTLRTADYLIDIGPGAGVNGGQVVAAGTPEEVAKVKESLTGQYLAGTLRMDVPKTRRPGNGNFIKVNGVTEHNLKNVSIQIPLGTFTCITGVSGSGKSTLMSDVLYPALSNRIMRTNYDVGECESIEGEKFIDKVINIDQSPIGRTPRSNPATYIGVFDAIRDLFASLPESKARGYLKGRFSFNVKGGRCEACQGAGENVIEMNFLPDVYVQCEVCGGKRFNKETLEVTYKGKSINDVLNMSIDEACDFFASIPHLSRKLETMKSVGLGYIQLGQNALTLSGGEAQRVKLANELARVSTGKTLYIMDEPTTGLHFADVKQLMTVIQRLVDQGNTVVMIEHNLDVICQADYIIDLGPEGGFRGGNIIATGTPEEVAKVPGSYTGQFIKQQLGI</sequence>
<name>A0A1I3K360_9SPIR</name>
<keyword evidence="10 17" id="KW-0067">ATP-binding</keyword>
<dbReference type="RefSeq" id="WP_074931163.1">
    <property type="nucleotide sequence ID" value="NZ_FORI01000004.1"/>
</dbReference>
<dbReference type="GO" id="GO:0005524">
    <property type="term" value="F:ATP binding"/>
    <property type="evidence" value="ECO:0007669"/>
    <property type="project" value="UniProtKB-UniRule"/>
</dbReference>
<dbReference type="InterPro" id="IPR017871">
    <property type="entry name" value="ABC_transporter-like_CS"/>
</dbReference>
<evidence type="ECO:0000256" key="3">
    <source>
        <dbReference type="ARBA" id="ARBA00022723"/>
    </source>
</evidence>
<proteinExistence type="inferred from homology"/>
<dbReference type="EMBL" id="FORI01000004">
    <property type="protein sequence ID" value="SFI66951.1"/>
    <property type="molecule type" value="Genomic_DNA"/>
</dbReference>
<evidence type="ECO:0000256" key="17">
    <source>
        <dbReference type="HAMAP-Rule" id="MF_00205"/>
    </source>
</evidence>
<evidence type="ECO:0000256" key="9">
    <source>
        <dbReference type="ARBA" id="ARBA00022833"/>
    </source>
</evidence>
<evidence type="ECO:0000256" key="2">
    <source>
        <dbReference type="ARBA" id="ARBA00022490"/>
    </source>
</evidence>
<evidence type="ECO:0000256" key="7">
    <source>
        <dbReference type="ARBA" id="ARBA00022769"/>
    </source>
</evidence>
<dbReference type="GO" id="GO:0008270">
    <property type="term" value="F:zinc ion binding"/>
    <property type="evidence" value="ECO:0007669"/>
    <property type="project" value="UniProtKB-UniRule"/>
</dbReference>
<evidence type="ECO:0000256" key="1">
    <source>
        <dbReference type="ARBA" id="ARBA00004496"/>
    </source>
</evidence>
<comment type="similarity">
    <text evidence="14 17">Belongs to the ABC transporter superfamily. UvrA family.</text>
</comment>
<keyword evidence="7 17" id="KW-0228">DNA excision</keyword>
<dbReference type="GO" id="GO:0005737">
    <property type="term" value="C:cytoplasm"/>
    <property type="evidence" value="ECO:0007669"/>
    <property type="project" value="UniProtKB-SubCell"/>
</dbReference>